<keyword evidence="2" id="KW-1133">Transmembrane helix</keyword>
<proteinExistence type="predicted"/>
<accession>A0A0G4NZ65</accession>
<keyword evidence="2" id="KW-0812">Transmembrane</keyword>
<protein>
    <submittedName>
        <fullName evidence="3">Str. FM013</fullName>
    </submittedName>
</protein>
<feature type="region of interest" description="Disordered" evidence="1">
    <location>
        <begin position="323"/>
        <end position="357"/>
    </location>
</feature>
<dbReference type="Proteomes" id="UP000053732">
    <property type="component" value="Unassembled WGS sequence"/>
</dbReference>
<feature type="transmembrane region" description="Helical" evidence="2">
    <location>
        <begin position="79"/>
        <end position="100"/>
    </location>
</feature>
<keyword evidence="4" id="KW-1185">Reference proteome</keyword>
<name>A0A0G4NZ65_PENC3</name>
<feature type="transmembrane region" description="Helical" evidence="2">
    <location>
        <begin position="239"/>
        <end position="257"/>
    </location>
</feature>
<evidence type="ECO:0000313" key="3">
    <source>
        <dbReference type="EMBL" id="CRL19361.1"/>
    </source>
</evidence>
<feature type="transmembrane region" description="Helical" evidence="2">
    <location>
        <begin position="212"/>
        <end position="232"/>
    </location>
</feature>
<dbReference type="PANTHER" id="PTHR37577">
    <property type="entry name" value="INTEGRAL MEMBRANE PROTEIN"/>
    <property type="match status" value="1"/>
</dbReference>
<feature type="transmembrane region" description="Helical" evidence="2">
    <location>
        <begin position="162"/>
        <end position="181"/>
    </location>
</feature>
<dbReference type="EMBL" id="HG793136">
    <property type="protein sequence ID" value="CRL19361.1"/>
    <property type="molecule type" value="Genomic_DNA"/>
</dbReference>
<gene>
    <name evidence="3" type="ORF">PCAMFM013_S003g000152</name>
</gene>
<evidence type="ECO:0000313" key="4">
    <source>
        <dbReference type="Proteomes" id="UP000053732"/>
    </source>
</evidence>
<reference evidence="3 4" key="1">
    <citation type="journal article" date="2014" name="Nat. Commun.">
        <title>Multiple recent horizontal transfers of a large genomic region in cheese making fungi.</title>
        <authorList>
            <person name="Cheeseman K."/>
            <person name="Ropars J."/>
            <person name="Renault P."/>
            <person name="Dupont J."/>
            <person name="Gouzy J."/>
            <person name="Branca A."/>
            <person name="Abraham A.L."/>
            <person name="Ceppi M."/>
            <person name="Conseiller E."/>
            <person name="Debuchy R."/>
            <person name="Malagnac F."/>
            <person name="Goarin A."/>
            <person name="Silar P."/>
            <person name="Lacoste S."/>
            <person name="Sallet E."/>
            <person name="Bensimon A."/>
            <person name="Giraud T."/>
            <person name="Brygoo Y."/>
        </authorList>
    </citation>
    <scope>NUCLEOTIDE SEQUENCE [LARGE SCALE GENOMIC DNA]</scope>
    <source>
        <strain evidence="4">FM 013</strain>
    </source>
</reference>
<evidence type="ECO:0000256" key="2">
    <source>
        <dbReference type="SAM" id="Phobius"/>
    </source>
</evidence>
<dbReference type="InterPro" id="IPR053018">
    <property type="entry name" value="Elsinochrome_Biosynth-Asso"/>
</dbReference>
<dbReference type="PANTHER" id="PTHR37577:SF1">
    <property type="entry name" value="INTEGRAL MEMBRANE PROTEIN"/>
    <property type="match status" value="1"/>
</dbReference>
<feature type="transmembrane region" description="Helical" evidence="2">
    <location>
        <begin position="277"/>
        <end position="294"/>
    </location>
</feature>
<sequence length="357" mass="40020">MNLQLREEGGGECELVGEEMATLVGNGIIVGFAGQALLSLCLSIWVFFLTKHGNMDITHPEGSVEREVERKRMDFVSKILMVGSDFQSTLGIAYLVTTFAQVSIMDTYHLHLVFDIASFVGVSNTAALVCWRYCRAKIDEPDMKLHHKPKIRISWFNGRYRAVYIFVALYLALTILLGIRLNEWAPDQEPGRCYYSTLVTDPSDSHPAADKYYVGFTSVWLIIVVLASVFAGVKRRRTILVLSSLHFPLHLYMTIALRQANQGKFEGETSHENEWDFGQTTAVMLLVIALVELLQKGKEYYDFENHVAKHGVPPSANDCAIERDEEANGSSSLLAKGSGDRNMAEDRRSAMQEHTSS</sequence>
<feature type="transmembrane region" description="Helical" evidence="2">
    <location>
        <begin position="112"/>
        <end position="134"/>
    </location>
</feature>
<feature type="transmembrane region" description="Helical" evidence="2">
    <location>
        <begin position="28"/>
        <end position="49"/>
    </location>
</feature>
<feature type="compositionally biased region" description="Basic and acidic residues" evidence="1">
    <location>
        <begin position="338"/>
        <end position="357"/>
    </location>
</feature>
<evidence type="ECO:0000256" key="1">
    <source>
        <dbReference type="SAM" id="MobiDB-lite"/>
    </source>
</evidence>
<organism evidence="3 4">
    <name type="scientific">Penicillium camemberti (strain FM 013)</name>
    <dbReference type="NCBI Taxonomy" id="1429867"/>
    <lineage>
        <taxon>Eukaryota</taxon>
        <taxon>Fungi</taxon>
        <taxon>Dikarya</taxon>
        <taxon>Ascomycota</taxon>
        <taxon>Pezizomycotina</taxon>
        <taxon>Eurotiomycetes</taxon>
        <taxon>Eurotiomycetidae</taxon>
        <taxon>Eurotiales</taxon>
        <taxon>Aspergillaceae</taxon>
        <taxon>Penicillium</taxon>
    </lineage>
</organism>
<keyword evidence="2" id="KW-0472">Membrane</keyword>
<dbReference type="AlphaFoldDB" id="A0A0G4NZ65"/>